<keyword evidence="2" id="KW-1185">Reference proteome</keyword>
<dbReference type="EMBL" id="CM043049">
    <property type="protein sequence ID" value="KAI4557709.1"/>
    <property type="molecule type" value="Genomic_DNA"/>
</dbReference>
<proteinExistence type="predicted"/>
<reference evidence="1" key="1">
    <citation type="submission" date="2022-03" db="EMBL/GenBank/DDBJ databases">
        <title>Genomic analyses of argali, domestic sheep and their hybrids provide insights into chromosomal evolution, heterosis and genetic basis of agronomic traits.</title>
        <authorList>
            <person name="Li M."/>
        </authorList>
    </citation>
    <scope>NUCLEOTIDE SEQUENCE</scope>
    <source>
        <strain evidence="1">F1 hybrid</strain>
    </source>
</reference>
<protein>
    <submittedName>
        <fullName evidence="1">Uncharacterized protein</fullName>
    </submittedName>
</protein>
<name>A0ACB9U4M3_9CETA</name>
<organism evidence="1 2">
    <name type="scientific">Ovis ammon polii x Ovis aries</name>
    <dbReference type="NCBI Taxonomy" id="2918886"/>
    <lineage>
        <taxon>Eukaryota</taxon>
        <taxon>Metazoa</taxon>
        <taxon>Chordata</taxon>
        <taxon>Craniata</taxon>
        <taxon>Vertebrata</taxon>
        <taxon>Euteleostomi</taxon>
        <taxon>Mammalia</taxon>
        <taxon>Eutheria</taxon>
        <taxon>Laurasiatheria</taxon>
        <taxon>Artiodactyla</taxon>
        <taxon>Ruminantia</taxon>
        <taxon>Pecora</taxon>
        <taxon>Bovidae</taxon>
        <taxon>Caprinae</taxon>
        <taxon>Ovis</taxon>
    </lineage>
</organism>
<dbReference type="Proteomes" id="UP001057279">
    <property type="component" value="Linkage Group LG24"/>
</dbReference>
<comment type="caution">
    <text evidence="1">The sequence shown here is derived from an EMBL/GenBank/DDBJ whole genome shotgun (WGS) entry which is preliminary data.</text>
</comment>
<evidence type="ECO:0000313" key="1">
    <source>
        <dbReference type="EMBL" id="KAI4557709.1"/>
    </source>
</evidence>
<accession>A0ACB9U4M3</accession>
<evidence type="ECO:0000313" key="2">
    <source>
        <dbReference type="Proteomes" id="UP001057279"/>
    </source>
</evidence>
<gene>
    <name evidence="1" type="ORF">MJG53_018462</name>
</gene>
<sequence length="185" mass="20039">MGARMMGHVMGAAADRSPQGPLGTLCGKACWVFFAWVGMSRPSDCEGCVSTGFQKRERETRDSPVLTWQMMPSFLPPHFRNTSGSLSSRCGGRGARLFELVTVGSARLITVVLTSRTKHNFQLIKKRLRALTFALPIPRGPGQALRTPHSPTTSRPLLHDGPHSAGPQPQSLLYGLADSSLSRGL</sequence>